<evidence type="ECO:0000256" key="1">
    <source>
        <dbReference type="SAM" id="Phobius"/>
    </source>
</evidence>
<name>A0ABP5WMC3_9ACTN</name>
<keyword evidence="3" id="KW-1185">Reference proteome</keyword>
<sequence length="161" mass="17031">MHASNARSAFPNVTAMARRLPLRAAVGAFLLNSGLSKIDVGEEAAGGLHGFAAGTYPFVKQMEPRRFVGILSKTEIGLGAALLLPVVPAAVAGAGLTAFSLGTLGLYLRTPGMRREGSLRWTEQGLPLAKDVWMLGIGVSLVIDGLTTGRAPRHKRGMRRR</sequence>
<gene>
    <name evidence="2" type="ORF">GCM10010405_08830</name>
</gene>
<keyword evidence="1" id="KW-0812">Transmembrane</keyword>
<reference evidence="3" key="1">
    <citation type="journal article" date="2019" name="Int. J. Syst. Evol. Microbiol.">
        <title>The Global Catalogue of Microorganisms (GCM) 10K type strain sequencing project: providing services to taxonomists for standard genome sequencing and annotation.</title>
        <authorList>
            <consortium name="The Broad Institute Genomics Platform"/>
            <consortium name="The Broad Institute Genome Sequencing Center for Infectious Disease"/>
            <person name="Wu L."/>
            <person name="Ma J."/>
        </authorList>
    </citation>
    <scope>NUCLEOTIDE SEQUENCE [LARGE SCALE GENOMIC DNA]</scope>
    <source>
        <strain evidence="3">JCM 6305</strain>
    </source>
</reference>
<organism evidence="2 3">
    <name type="scientific">Streptomyces macrosporus</name>
    <dbReference type="NCBI Taxonomy" id="44032"/>
    <lineage>
        <taxon>Bacteria</taxon>
        <taxon>Bacillati</taxon>
        <taxon>Actinomycetota</taxon>
        <taxon>Actinomycetes</taxon>
        <taxon>Kitasatosporales</taxon>
        <taxon>Streptomycetaceae</taxon>
        <taxon>Streptomyces</taxon>
    </lineage>
</organism>
<protein>
    <recommendedName>
        <fullName evidence="4">DoxX family protein</fullName>
    </recommendedName>
</protein>
<evidence type="ECO:0000313" key="3">
    <source>
        <dbReference type="Proteomes" id="UP001501638"/>
    </source>
</evidence>
<proteinExistence type="predicted"/>
<keyword evidence="1" id="KW-1133">Transmembrane helix</keyword>
<feature type="transmembrane region" description="Helical" evidence="1">
    <location>
        <begin position="82"/>
        <end position="108"/>
    </location>
</feature>
<evidence type="ECO:0000313" key="2">
    <source>
        <dbReference type="EMBL" id="GAA2428481.1"/>
    </source>
</evidence>
<accession>A0ABP5WMC3</accession>
<dbReference type="Proteomes" id="UP001501638">
    <property type="component" value="Unassembled WGS sequence"/>
</dbReference>
<keyword evidence="1" id="KW-0472">Membrane</keyword>
<dbReference type="EMBL" id="BAAASZ010000007">
    <property type="protein sequence ID" value="GAA2428481.1"/>
    <property type="molecule type" value="Genomic_DNA"/>
</dbReference>
<evidence type="ECO:0008006" key="4">
    <source>
        <dbReference type="Google" id="ProtNLM"/>
    </source>
</evidence>
<comment type="caution">
    <text evidence="2">The sequence shown here is derived from an EMBL/GenBank/DDBJ whole genome shotgun (WGS) entry which is preliminary data.</text>
</comment>